<keyword evidence="5 7" id="KW-1133">Transmembrane helix</keyword>
<name>A0A9D1HLS2_9FIRM</name>
<evidence type="ECO:0000256" key="5">
    <source>
        <dbReference type="ARBA" id="ARBA00022989"/>
    </source>
</evidence>
<keyword evidence="4 7" id="KW-0812">Transmembrane</keyword>
<dbReference type="GO" id="GO:0005886">
    <property type="term" value="C:plasma membrane"/>
    <property type="evidence" value="ECO:0007669"/>
    <property type="project" value="UniProtKB-SubCell"/>
</dbReference>
<dbReference type="AlphaFoldDB" id="A0A9D1HLS2"/>
<feature type="transmembrane region" description="Helical" evidence="7">
    <location>
        <begin position="198"/>
        <end position="218"/>
    </location>
</feature>
<proteinExistence type="inferred from homology"/>
<dbReference type="Proteomes" id="UP000824175">
    <property type="component" value="Unassembled WGS sequence"/>
</dbReference>
<keyword evidence="6 7" id="KW-0472">Membrane</keyword>
<reference evidence="9" key="1">
    <citation type="submission" date="2020-10" db="EMBL/GenBank/DDBJ databases">
        <authorList>
            <person name="Gilroy R."/>
        </authorList>
    </citation>
    <scope>NUCLEOTIDE SEQUENCE</scope>
    <source>
        <strain evidence="9">CHK195-11698</strain>
    </source>
</reference>
<reference evidence="9" key="2">
    <citation type="journal article" date="2021" name="PeerJ">
        <title>Extensive microbial diversity within the chicken gut microbiome revealed by metagenomics and culture.</title>
        <authorList>
            <person name="Gilroy R."/>
            <person name="Ravi A."/>
            <person name="Getino M."/>
            <person name="Pursley I."/>
            <person name="Horton D.L."/>
            <person name="Alikhan N.F."/>
            <person name="Baker D."/>
            <person name="Gharbi K."/>
            <person name="Hall N."/>
            <person name="Watson M."/>
            <person name="Adriaenssens E.M."/>
            <person name="Foster-Nyarko E."/>
            <person name="Jarju S."/>
            <person name="Secka A."/>
            <person name="Antonio M."/>
            <person name="Oren A."/>
            <person name="Chaudhuri R.R."/>
            <person name="La Ragione R."/>
            <person name="Hildebrand F."/>
            <person name="Pallen M.J."/>
        </authorList>
    </citation>
    <scope>NUCLEOTIDE SEQUENCE</scope>
    <source>
        <strain evidence="9">CHK195-11698</strain>
    </source>
</reference>
<feature type="transmembrane region" description="Helical" evidence="7">
    <location>
        <begin position="12"/>
        <end position="28"/>
    </location>
</feature>
<protein>
    <submittedName>
        <fullName evidence="9">Acyltransferase</fullName>
    </submittedName>
</protein>
<evidence type="ECO:0000256" key="3">
    <source>
        <dbReference type="ARBA" id="ARBA00022475"/>
    </source>
</evidence>
<feature type="transmembrane region" description="Helical" evidence="7">
    <location>
        <begin position="68"/>
        <end position="87"/>
    </location>
</feature>
<comment type="similarity">
    <text evidence="2">Belongs to the acyltransferase 3 family.</text>
</comment>
<comment type="subcellular location">
    <subcellularLocation>
        <location evidence="1">Cell membrane</location>
        <topology evidence="1">Multi-pass membrane protein</topology>
    </subcellularLocation>
</comment>
<feature type="transmembrane region" description="Helical" evidence="7">
    <location>
        <begin position="34"/>
        <end position="56"/>
    </location>
</feature>
<dbReference type="GO" id="GO:0009246">
    <property type="term" value="P:enterobacterial common antigen biosynthetic process"/>
    <property type="evidence" value="ECO:0007669"/>
    <property type="project" value="TreeGrafter"/>
</dbReference>
<keyword evidence="9" id="KW-0012">Acyltransferase</keyword>
<feature type="transmembrane region" description="Helical" evidence="7">
    <location>
        <begin position="248"/>
        <end position="273"/>
    </location>
</feature>
<evidence type="ECO:0000313" key="10">
    <source>
        <dbReference type="Proteomes" id="UP000824175"/>
    </source>
</evidence>
<dbReference type="PANTHER" id="PTHR40074:SF2">
    <property type="entry name" value="O-ACETYLTRANSFERASE WECH"/>
    <property type="match status" value="1"/>
</dbReference>
<feature type="domain" description="Acyltransferase 3" evidence="8">
    <location>
        <begin position="6"/>
        <end position="304"/>
    </location>
</feature>
<feature type="transmembrane region" description="Helical" evidence="7">
    <location>
        <begin position="224"/>
        <end position="241"/>
    </location>
</feature>
<keyword evidence="9" id="KW-0808">Transferase</keyword>
<evidence type="ECO:0000313" key="9">
    <source>
        <dbReference type="EMBL" id="HIU12855.1"/>
    </source>
</evidence>
<evidence type="ECO:0000256" key="1">
    <source>
        <dbReference type="ARBA" id="ARBA00004651"/>
    </source>
</evidence>
<dbReference type="EMBL" id="DVMJ01000014">
    <property type="protein sequence ID" value="HIU12855.1"/>
    <property type="molecule type" value="Genomic_DNA"/>
</dbReference>
<gene>
    <name evidence="9" type="ORF">IAD15_02120</name>
</gene>
<feature type="transmembrane region" description="Helical" evidence="7">
    <location>
        <begin position="107"/>
        <end position="124"/>
    </location>
</feature>
<evidence type="ECO:0000256" key="2">
    <source>
        <dbReference type="ARBA" id="ARBA00007400"/>
    </source>
</evidence>
<keyword evidence="3" id="KW-1003">Cell membrane</keyword>
<sequence length="319" mass="36713">MIWHYLGIDTARFVASLFVVMIHIDPFIEPLNFVMTRIFGRLAVPFFMMTTGYFLYRREPEGRWLKTVLHLLKLYAFATLLYFPLMIYSGQLSSPGMFLQDLFWNGTFYHLWYFPAMIIGLVIVEGLRRYAPEKLAWFVVILLYLIGLGGDSYGQWFISTPFYAGLGSWMAYTRNGLFFAPLMIMLGAHASKCCLKPLGMLLLFGLYSGEMTLIHQNGWAVHDAMTLFLPLMSLALFQWLLKQSSKRHLLLANLSMWIYLLHPWLIVIVRGMASLSGLLILKENALILYLLTVVGSLGAGWLIERGRRIDGQKQKLDRN</sequence>
<feature type="transmembrane region" description="Helical" evidence="7">
    <location>
        <begin position="162"/>
        <end position="186"/>
    </location>
</feature>
<dbReference type="GO" id="GO:0016413">
    <property type="term" value="F:O-acetyltransferase activity"/>
    <property type="evidence" value="ECO:0007669"/>
    <property type="project" value="TreeGrafter"/>
</dbReference>
<feature type="transmembrane region" description="Helical" evidence="7">
    <location>
        <begin position="136"/>
        <end position="156"/>
    </location>
</feature>
<dbReference type="InterPro" id="IPR002656">
    <property type="entry name" value="Acyl_transf_3_dom"/>
</dbReference>
<organism evidence="9 10">
    <name type="scientific">Candidatus Fimiplasma intestinipullorum</name>
    <dbReference type="NCBI Taxonomy" id="2840825"/>
    <lineage>
        <taxon>Bacteria</taxon>
        <taxon>Bacillati</taxon>
        <taxon>Bacillota</taxon>
        <taxon>Clostridia</taxon>
        <taxon>Eubacteriales</taxon>
        <taxon>Candidatus Fimiplasma</taxon>
    </lineage>
</organism>
<evidence type="ECO:0000259" key="8">
    <source>
        <dbReference type="Pfam" id="PF01757"/>
    </source>
</evidence>
<comment type="caution">
    <text evidence="9">The sequence shown here is derived from an EMBL/GenBank/DDBJ whole genome shotgun (WGS) entry which is preliminary data.</text>
</comment>
<evidence type="ECO:0000256" key="4">
    <source>
        <dbReference type="ARBA" id="ARBA00022692"/>
    </source>
</evidence>
<dbReference type="Pfam" id="PF01757">
    <property type="entry name" value="Acyl_transf_3"/>
    <property type="match status" value="1"/>
</dbReference>
<dbReference type="PANTHER" id="PTHR40074">
    <property type="entry name" value="O-ACETYLTRANSFERASE WECH"/>
    <property type="match status" value="1"/>
</dbReference>
<accession>A0A9D1HLS2</accession>
<evidence type="ECO:0000256" key="6">
    <source>
        <dbReference type="ARBA" id="ARBA00023136"/>
    </source>
</evidence>
<feature type="transmembrane region" description="Helical" evidence="7">
    <location>
        <begin position="285"/>
        <end position="303"/>
    </location>
</feature>
<evidence type="ECO:0000256" key="7">
    <source>
        <dbReference type="SAM" id="Phobius"/>
    </source>
</evidence>